<dbReference type="GO" id="GO:0016887">
    <property type="term" value="F:ATP hydrolysis activity"/>
    <property type="evidence" value="ECO:0007669"/>
    <property type="project" value="InterPro"/>
</dbReference>
<keyword evidence="2 4" id="KW-0067">ATP-binding</keyword>
<gene>
    <name evidence="4" type="ORF">SAMN05444126_105108</name>
</gene>
<name>A0A1H9RUY5_9BACI</name>
<keyword evidence="1" id="KW-0547">Nucleotide-binding</keyword>
<reference evidence="5" key="1">
    <citation type="submission" date="2016-10" db="EMBL/GenBank/DDBJ databases">
        <authorList>
            <person name="de Groot N.N."/>
        </authorList>
    </citation>
    <scope>NUCLEOTIDE SEQUENCE [LARGE SCALE GENOMIC DNA]</scope>
    <source>
        <strain evidence="5">10nlg</strain>
    </source>
</reference>
<dbReference type="InterPro" id="IPR003439">
    <property type="entry name" value="ABC_transporter-like_ATP-bd"/>
</dbReference>
<dbReference type="InterPro" id="IPR027417">
    <property type="entry name" value="P-loop_NTPase"/>
</dbReference>
<dbReference type="PANTHER" id="PTHR43158:SF1">
    <property type="entry name" value="ABC TRANSPORTER, ATP-BINDING PROTEIN"/>
    <property type="match status" value="1"/>
</dbReference>
<dbReference type="SMART" id="SM00382">
    <property type="entry name" value="AAA"/>
    <property type="match status" value="1"/>
</dbReference>
<organism evidence="4 5">
    <name type="scientific">Salisediminibacterium halotolerans</name>
    <dbReference type="NCBI Taxonomy" id="517425"/>
    <lineage>
        <taxon>Bacteria</taxon>
        <taxon>Bacillati</taxon>
        <taxon>Bacillota</taxon>
        <taxon>Bacilli</taxon>
        <taxon>Bacillales</taxon>
        <taxon>Bacillaceae</taxon>
        <taxon>Salisediminibacterium</taxon>
    </lineage>
</organism>
<dbReference type="Gene3D" id="3.40.50.300">
    <property type="entry name" value="P-loop containing nucleotide triphosphate hydrolases"/>
    <property type="match status" value="1"/>
</dbReference>
<dbReference type="SUPFAM" id="SSF52540">
    <property type="entry name" value="P-loop containing nucleoside triphosphate hydrolases"/>
    <property type="match status" value="1"/>
</dbReference>
<dbReference type="OrthoDB" id="9804819at2"/>
<evidence type="ECO:0000256" key="2">
    <source>
        <dbReference type="ARBA" id="ARBA00022840"/>
    </source>
</evidence>
<dbReference type="GO" id="GO:0005524">
    <property type="term" value="F:ATP binding"/>
    <property type="evidence" value="ECO:0007669"/>
    <property type="project" value="UniProtKB-KW"/>
</dbReference>
<protein>
    <submittedName>
        <fullName evidence="4">ABC-2 type transport system ATP-binding protein</fullName>
    </submittedName>
</protein>
<proteinExistence type="predicted"/>
<evidence type="ECO:0000256" key="1">
    <source>
        <dbReference type="ARBA" id="ARBA00022741"/>
    </source>
</evidence>
<dbReference type="PROSITE" id="PS00211">
    <property type="entry name" value="ABC_TRANSPORTER_1"/>
    <property type="match status" value="1"/>
</dbReference>
<dbReference type="RefSeq" id="WP_093072264.1">
    <property type="nucleotide sequence ID" value="NZ_FOGV01000005.1"/>
</dbReference>
<dbReference type="InterPro" id="IPR017871">
    <property type="entry name" value="ABC_transporter-like_CS"/>
</dbReference>
<evidence type="ECO:0000313" key="5">
    <source>
        <dbReference type="Proteomes" id="UP000199318"/>
    </source>
</evidence>
<dbReference type="STRING" id="1464123.SAMN05444126_105108"/>
<keyword evidence="5" id="KW-1185">Reference proteome</keyword>
<dbReference type="CDD" id="cd03230">
    <property type="entry name" value="ABC_DR_subfamily_A"/>
    <property type="match status" value="1"/>
</dbReference>
<dbReference type="PANTHER" id="PTHR43158">
    <property type="entry name" value="SKFA PEPTIDE EXPORT ATP-BINDING PROTEIN SKFE"/>
    <property type="match status" value="1"/>
</dbReference>
<dbReference type="Pfam" id="PF00005">
    <property type="entry name" value="ABC_tran"/>
    <property type="match status" value="1"/>
</dbReference>
<accession>A0A1H9RUY5</accession>
<dbReference type="InterPro" id="IPR003593">
    <property type="entry name" value="AAA+_ATPase"/>
</dbReference>
<dbReference type="Proteomes" id="UP000199318">
    <property type="component" value="Unassembled WGS sequence"/>
</dbReference>
<evidence type="ECO:0000313" key="4">
    <source>
        <dbReference type="EMBL" id="SER76526.1"/>
    </source>
</evidence>
<evidence type="ECO:0000259" key="3">
    <source>
        <dbReference type="PROSITE" id="PS50893"/>
    </source>
</evidence>
<sequence length="231" mass="25478">MTRIEVANVRKNYRTKKALAIDHLTFDQPGLTGVIGPNGSGKTTLLKLCAGLIRPSRGSVWINGKKVTRAAGDAVSFSAEDESLYEFMTVQGKIRFCSKAIPGFNEEKAEKMIDELKLDCKQKIDSLSKGNKAKVKFIIALSRESPVLCLDEPLAGLDPIVREEILQLLISYVDLTRQTVMLSTHEVAEVEPFLDRVILLKAGGCELDTDVEALRTEKGQSVLEAMQEVIK</sequence>
<comment type="caution">
    <text evidence="4">The sequence shown here is derived from an EMBL/GenBank/DDBJ whole genome shotgun (WGS) entry which is preliminary data.</text>
</comment>
<dbReference type="EMBL" id="FOGV01000005">
    <property type="protein sequence ID" value="SER76526.1"/>
    <property type="molecule type" value="Genomic_DNA"/>
</dbReference>
<dbReference type="AlphaFoldDB" id="A0A1H9RUY5"/>
<feature type="domain" description="ABC transporter" evidence="3">
    <location>
        <begin position="4"/>
        <end position="227"/>
    </location>
</feature>
<dbReference type="PROSITE" id="PS50893">
    <property type="entry name" value="ABC_TRANSPORTER_2"/>
    <property type="match status" value="1"/>
</dbReference>